<keyword evidence="2" id="KW-0808">Transferase</keyword>
<dbReference type="AlphaFoldDB" id="A0A3M8H1L6"/>
<dbReference type="EMBL" id="RHLQ01000063">
    <property type="protein sequence ID" value="RNC96335.1"/>
    <property type="molecule type" value="Genomic_DNA"/>
</dbReference>
<dbReference type="Gene3D" id="3.30.420.40">
    <property type="match status" value="2"/>
</dbReference>
<protein>
    <submittedName>
        <fullName evidence="2">tRNA (Adenosine(37)-N6)-threonylcarbamoyltransferase complex dimerization subunit type 1 TsaB</fullName>
    </submittedName>
</protein>
<name>A0A3M8H1L6_9BACI</name>
<reference evidence="2 3" key="1">
    <citation type="journal article" date="2014" name="Int. J. Syst. Evol. Microbiol.">
        <title>Lysinibacillus halotolerans sp. nov., isolated from saline-alkaline soil.</title>
        <authorList>
            <person name="Kong D."/>
            <person name="Wang Y."/>
            <person name="Zhao B."/>
            <person name="Li Y."/>
            <person name="Song J."/>
            <person name="Zhai Y."/>
            <person name="Zhang C."/>
            <person name="Wang H."/>
            <person name="Chen X."/>
            <person name="Zhao B."/>
            <person name="Ruan Z."/>
        </authorList>
    </citation>
    <scope>NUCLEOTIDE SEQUENCE [LARGE SCALE GENOMIC DNA]</scope>
    <source>
        <strain evidence="2 3">MCCC 1A12703</strain>
    </source>
</reference>
<dbReference type="PANTHER" id="PTHR11735:SF11">
    <property type="entry name" value="TRNA THREONYLCARBAMOYLADENOSINE BIOSYNTHESIS PROTEIN TSAB"/>
    <property type="match status" value="1"/>
</dbReference>
<sequence length="233" mass="25587">MIWLGIETSNSPLSIAIVKDGQVLVEIVENVKLTHSVTAMPAIQELFSKAKLKPADIDAIAVSEGPGSYTGIRIGVTIAKTLAWTLKKPLVGVSSLKTLAANGELFNGIICSLFDARRQNVYAGVYQGWELETVMEERHVSIDDLLSQLHSLNKLVLFIGADVEIFKDKMIEKLGEHAIFAPSTIALPRASKLIAIAETKPLPSIEEVHHFVPQYHRLAQAEANWIQDQKKGQ</sequence>
<evidence type="ECO:0000313" key="2">
    <source>
        <dbReference type="EMBL" id="RNC96335.1"/>
    </source>
</evidence>
<feature type="domain" description="Gcp-like" evidence="1">
    <location>
        <begin position="32"/>
        <end position="225"/>
    </location>
</feature>
<dbReference type="GO" id="GO:0005829">
    <property type="term" value="C:cytosol"/>
    <property type="evidence" value="ECO:0007669"/>
    <property type="project" value="TreeGrafter"/>
</dbReference>
<dbReference type="InterPro" id="IPR022496">
    <property type="entry name" value="T6A_TsaB"/>
</dbReference>
<dbReference type="NCBIfam" id="TIGR03725">
    <property type="entry name" value="T6A_YeaZ"/>
    <property type="match status" value="1"/>
</dbReference>
<proteinExistence type="predicted"/>
<dbReference type="InterPro" id="IPR000905">
    <property type="entry name" value="Gcp-like_dom"/>
</dbReference>
<dbReference type="SUPFAM" id="SSF53067">
    <property type="entry name" value="Actin-like ATPase domain"/>
    <property type="match status" value="2"/>
</dbReference>
<dbReference type="OrthoDB" id="9784166at2"/>
<dbReference type="GO" id="GO:0002949">
    <property type="term" value="P:tRNA threonylcarbamoyladenosine modification"/>
    <property type="evidence" value="ECO:0007669"/>
    <property type="project" value="InterPro"/>
</dbReference>
<dbReference type="Pfam" id="PF00814">
    <property type="entry name" value="TsaD"/>
    <property type="match status" value="1"/>
</dbReference>
<dbReference type="Proteomes" id="UP000279909">
    <property type="component" value="Unassembled WGS sequence"/>
</dbReference>
<accession>A0A3M8H1L6</accession>
<dbReference type="InterPro" id="IPR043129">
    <property type="entry name" value="ATPase_NBD"/>
</dbReference>
<dbReference type="RefSeq" id="WP_122973492.1">
    <property type="nucleotide sequence ID" value="NZ_RHLQ01000063.1"/>
</dbReference>
<dbReference type="GO" id="GO:0016740">
    <property type="term" value="F:transferase activity"/>
    <property type="evidence" value="ECO:0007669"/>
    <property type="project" value="UniProtKB-KW"/>
</dbReference>
<comment type="caution">
    <text evidence="2">The sequence shown here is derived from an EMBL/GenBank/DDBJ whole genome shotgun (WGS) entry which is preliminary data.</text>
</comment>
<gene>
    <name evidence="2" type="primary">tsaB</name>
    <name evidence="2" type="ORF">EC501_16750</name>
</gene>
<evidence type="ECO:0000313" key="3">
    <source>
        <dbReference type="Proteomes" id="UP000279909"/>
    </source>
</evidence>
<organism evidence="2 3">
    <name type="scientific">Lysinibacillus halotolerans</name>
    <dbReference type="NCBI Taxonomy" id="1368476"/>
    <lineage>
        <taxon>Bacteria</taxon>
        <taxon>Bacillati</taxon>
        <taxon>Bacillota</taxon>
        <taxon>Bacilli</taxon>
        <taxon>Bacillales</taxon>
        <taxon>Bacillaceae</taxon>
        <taxon>Lysinibacillus</taxon>
    </lineage>
</organism>
<evidence type="ECO:0000259" key="1">
    <source>
        <dbReference type="Pfam" id="PF00814"/>
    </source>
</evidence>
<dbReference type="CDD" id="cd24032">
    <property type="entry name" value="ASKHA_NBD_TsaB"/>
    <property type="match status" value="1"/>
</dbReference>
<keyword evidence="3" id="KW-1185">Reference proteome</keyword>
<dbReference type="PANTHER" id="PTHR11735">
    <property type="entry name" value="TRNA N6-ADENOSINE THREONYLCARBAMOYLTRANSFERASE"/>
    <property type="match status" value="1"/>
</dbReference>